<dbReference type="RefSeq" id="WP_165132459.1">
    <property type="nucleotide sequence ID" value="NZ_CP049250.1"/>
</dbReference>
<dbReference type="InterPro" id="IPR001296">
    <property type="entry name" value="Glyco_trans_1"/>
</dbReference>
<accession>A0A7W6LGQ7</accession>
<dbReference type="EMBL" id="JACIEC010000001">
    <property type="protein sequence ID" value="MBB4142912.1"/>
    <property type="molecule type" value="Genomic_DNA"/>
</dbReference>
<keyword evidence="4" id="KW-1185">Reference proteome</keyword>
<dbReference type="PANTHER" id="PTHR46401:SF2">
    <property type="entry name" value="GLYCOSYLTRANSFERASE WBBK-RELATED"/>
    <property type="match status" value="1"/>
</dbReference>
<dbReference type="Proteomes" id="UP000519897">
    <property type="component" value="Unassembled WGS sequence"/>
</dbReference>
<dbReference type="PANTHER" id="PTHR46401">
    <property type="entry name" value="GLYCOSYLTRANSFERASE WBBK-RELATED"/>
    <property type="match status" value="1"/>
</dbReference>
<gene>
    <name evidence="3" type="ORF">GGQ72_001411</name>
</gene>
<dbReference type="GO" id="GO:0016757">
    <property type="term" value="F:glycosyltransferase activity"/>
    <property type="evidence" value="ECO:0007669"/>
    <property type="project" value="InterPro"/>
</dbReference>
<dbReference type="Pfam" id="PF00534">
    <property type="entry name" value="Glycos_transf_1"/>
    <property type="match status" value="1"/>
</dbReference>
<dbReference type="SUPFAM" id="SSF53756">
    <property type="entry name" value="UDP-Glycosyltransferase/glycogen phosphorylase"/>
    <property type="match status" value="1"/>
</dbReference>
<name>A0A7W6LGQ7_9HYPH</name>
<feature type="domain" description="Glycosyl transferase family 1" evidence="2">
    <location>
        <begin position="173"/>
        <end position="322"/>
    </location>
</feature>
<evidence type="ECO:0000313" key="4">
    <source>
        <dbReference type="Proteomes" id="UP000519897"/>
    </source>
</evidence>
<dbReference type="AlphaFoldDB" id="A0A7W6LGQ7"/>
<sequence>MARPVLYITSSDYAVRTGGYVYNSRLVQVLRQQGVDLETHCLEQGFPMVPESERAALARRLAALPHHTLLLMDHVYLGRLLELFRQMPHPIAAIFHHSDVMEHGTGSDEKGRRLFEAERASLSRADALLVSSDETARYVREQYGFSAHHIHAAVPGNDPVLRTAVGDYATNGGPRILSIGAVIPRKRYDYILDVASHLKTPGWTWNVAGDPSRYPGHLLRLQEKAESLGLTDRFTFLGDVADKELETLWQASDLYVAASHYEGYGMAIAEALRHGVPVVSTASGAVSTWAKAGVTSAPAEDAETMAQEIDRLISTPDRLHTLGDLAWTFGQTLPGWAETFTGMDAWLETIDRPAPALHGSFS</sequence>
<dbReference type="GO" id="GO:0009103">
    <property type="term" value="P:lipopolysaccharide biosynthetic process"/>
    <property type="evidence" value="ECO:0007669"/>
    <property type="project" value="TreeGrafter"/>
</dbReference>
<dbReference type="CDD" id="cd03801">
    <property type="entry name" value="GT4_PimA-like"/>
    <property type="match status" value="1"/>
</dbReference>
<comment type="caution">
    <text evidence="3">The sequence shown here is derived from an EMBL/GenBank/DDBJ whole genome shotgun (WGS) entry which is preliminary data.</text>
</comment>
<evidence type="ECO:0000256" key="1">
    <source>
        <dbReference type="ARBA" id="ARBA00022679"/>
    </source>
</evidence>
<evidence type="ECO:0000259" key="2">
    <source>
        <dbReference type="Pfam" id="PF00534"/>
    </source>
</evidence>
<protein>
    <submittedName>
        <fullName evidence="3">Glycosyltransferase involved in cell wall biosynthesis</fullName>
    </submittedName>
</protein>
<organism evidence="3 4">
    <name type="scientific">Rhizobium rhizoryzae</name>
    <dbReference type="NCBI Taxonomy" id="451876"/>
    <lineage>
        <taxon>Bacteria</taxon>
        <taxon>Pseudomonadati</taxon>
        <taxon>Pseudomonadota</taxon>
        <taxon>Alphaproteobacteria</taxon>
        <taxon>Hyphomicrobiales</taxon>
        <taxon>Rhizobiaceae</taxon>
        <taxon>Rhizobium/Agrobacterium group</taxon>
        <taxon>Rhizobium</taxon>
    </lineage>
</organism>
<dbReference type="Gene3D" id="3.40.50.2000">
    <property type="entry name" value="Glycogen Phosphorylase B"/>
    <property type="match status" value="2"/>
</dbReference>
<proteinExistence type="predicted"/>
<keyword evidence="1 3" id="KW-0808">Transferase</keyword>
<evidence type="ECO:0000313" key="3">
    <source>
        <dbReference type="EMBL" id="MBB4142912.1"/>
    </source>
</evidence>
<reference evidence="3 4" key="1">
    <citation type="submission" date="2020-08" db="EMBL/GenBank/DDBJ databases">
        <title>Genomic Encyclopedia of Type Strains, Phase IV (KMG-IV): sequencing the most valuable type-strain genomes for metagenomic binning, comparative biology and taxonomic classification.</title>
        <authorList>
            <person name="Goeker M."/>
        </authorList>
    </citation>
    <scope>NUCLEOTIDE SEQUENCE [LARGE SCALE GENOMIC DNA]</scope>
    <source>
        <strain evidence="3 4">DSM 29514</strain>
    </source>
</reference>